<evidence type="ECO:0000256" key="2">
    <source>
        <dbReference type="ARBA" id="ARBA00022638"/>
    </source>
</evidence>
<dbReference type="PROSITE" id="PS51348">
    <property type="entry name" value="GLYCOSYL_HYDROL_F22_2"/>
    <property type="match status" value="1"/>
</dbReference>
<evidence type="ECO:0000256" key="1">
    <source>
        <dbReference type="ARBA" id="ARBA00012732"/>
    </source>
</evidence>
<evidence type="ECO:0000256" key="3">
    <source>
        <dbReference type="ARBA" id="ARBA00023157"/>
    </source>
</evidence>
<sequence>YGGIATDTGFGTARQRSKIYSAFLITFLLGLCLVLFSSSFDTAHYEYTNGNPYYGLFHFSGLKWCDNGRHPTQNICKIDCDEFLDDDITDDIECAKIVSRSKAGMLSW</sequence>
<dbReference type="EC" id="3.2.1.17" evidence="1"/>
<evidence type="ECO:0000313" key="8">
    <source>
        <dbReference type="Proteomes" id="UP000694421"/>
    </source>
</evidence>
<protein>
    <recommendedName>
        <fullName evidence="1">lysozyme</fullName>
        <ecNumber evidence="1">3.2.1.17</ecNumber>
    </recommendedName>
</protein>
<organism evidence="7 8">
    <name type="scientific">Salvator merianae</name>
    <name type="common">Argentine black and white tegu</name>
    <name type="synonym">Tupinambis merianae</name>
    <dbReference type="NCBI Taxonomy" id="96440"/>
    <lineage>
        <taxon>Eukaryota</taxon>
        <taxon>Metazoa</taxon>
        <taxon>Chordata</taxon>
        <taxon>Craniata</taxon>
        <taxon>Vertebrata</taxon>
        <taxon>Euteleostomi</taxon>
        <taxon>Lepidosauria</taxon>
        <taxon>Squamata</taxon>
        <taxon>Bifurcata</taxon>
        <taxon>Unidentata</taxon>
        <taxon>Episquamata</taxon>
        <taxon>Laterata</taxon>
        <taxon>Teiioidea</taxon>
        <taxon>Teiidae</taxon>
        <taxon>Salvator</taxon>
    </lineage>
</organism>
<dbReference type="Proteomes" id="UP000694421">
    <property type="component" value="Unplaced"/>
</dbReference>
<dbReference type="InterPro" id="IPR001916">
    <property type="entry name" value="Glyco_hydro_22"/>
</dbReference>
<dbReference type="PROSITE" id="PS00128">
    <property type="entry name" value="GLYCOSYL_HYDROL_F22_1"/>
    <property type="match status" value="1"/>
</dbReference>
<feature type="domain" description="Glycosyl hydrolases family 22 (GH22)" evidence="6">
    <location>
        <begin position="76"/>
        <end position="94"/>
    </location>
</feature>
<dbReference type="SUPFAM" id="SSF53955">
    <property type="entry name" value="Lysozyme-like"/>
    <property type="match status" value="1"/>
</dbReference>
<dbReference type="GO" id="GO:0042742">
    <property type="term" value="P:defense response to bacterium"/>
    <property type="evidence" value="ECO:0007669"/>
    <property type="project" value="UniProtKB-KW"/>
</dbReference>
<accession>A0A8D0BHX7</accession>
<dbReference type="GeneTree" id="ENSGT01040000241874"/>
<evidence type="ECO:0000259" key="6">
    <source>
        <dbReference type="PROSITE" id="PS00128"/>
    </source>
</evidence>
<dbReference type="AlphaFoldDB" id="A0A8D0BHX7"/>
<reference evidence="7" key="2">
    <citation type="submission" date="2025-09" db="UniProtKB">
        <authorList>
            <consortium name="Ensembl"/>
        </authorList>
    </citation>
    <scope>IDENTIFICATION</scope>
</reference>
<dbReference type="SMART" id="SM00263">
    <property type="entry name" value="LYZ1"/>
    <property type="match status" value="1"/>
</dbReference>
<keyword evidence="5" id="KW-1133">Transmembrane helix</keyword>
<dbReference type="OMA" id="SKNICHE"/>
<dbReference type="Ensembl" id="ENSSMRT00000007426.1">
    <property type="protein sequence ID" value="ENSSMRP00000006332.1"/>
    <property type="gene ID" value="ENSSMRG00000005125.1"/>
</dbReference>
<dbReference type="InterPro" id="IPR023346">
    <property type="entry name" value="Lysozyme-like_dom_sf"/>
</dbReference>
<keyword evidence="5" id="KW-0812">Transmembrane</keyword>
<evidence type="ECO:0000256" key="4">
    <source>
        <dbReference type="RuleBase" id="RU004440"/>
    </source>
</evidence>
<proteinExistence type="inferred from homology"/>
<name>A0A8D0BHX7_SALMN</name>
<evidence type="ECO:0000256" key="5">
    <source>
        <dbReference type="SAM" id="Phobius"/>
    </source>
</evidence>
<keyword evidence="2" id="KW-0081">Bacteriolytic enzyme</keyword>
<dbReference type="Pfam" id="PF00062">
    <property type="entry name" value="Lys"/>
    <property type="match status" value="1"/>
</dbReference>
<dbReference type="Gene3D" id="1.10.530.10">
    <property type="match status" value="1"/>
</dbReference>
<keyword evidence="2" id="KW-0929">Antimicrobial</keyword>
<keyword evidence="5" id="KW-0472">Membrane</keyword>
<dbReference type="GO" id="GO:0031640">
    <property type="term" value="P:killing of cells of another organism"/>
    <property type="evidence" value="ECO:0007669"/>
    <property type="project" value="UniProtKB-KW"/>
</dbReference>
<keyword evidence="3" id="KW-1015">Disulfide bond</keyword>
<reference evidence="7" key="1">
    <citation type="submission" date="2025-08" db="UniProtKB">
        <authorList>
            <consortium name="Ensembl"/>
        </authorList>
    </citation>
    <scope>IDENTIFICATION</scope>
</reference>
<dbReference type="PRINTS" id="PR00135">
    <property type="entry name" value="LYZLACT"/>
</dbReference>
<dbReference type="InterPro" id="IPR019799">
    <property type="entry name" value="Glyco_hydro_22_CS"/>
</dbReference>
<dbReference type="GO" id="GO:0003796">
    <property type="term" value="F:lysozyme activity"/>
    <property type="evidence" value="ECO:0007669"/>
    <property type="project" value="UniProtKB-EC"/>
</dbReference>
<keyword evidence="8" id="KW-1185">Reference proteome</keyword>
<comment type="similarity">
    <text evidence="4">Belongs to the glycosyl hydrolase 22 family.</text>
</comment>
<dbReference type="PANTHER" id="PTHR11407">
    <property type="entry name" value="LYSOZYME C"/>
    <property type="match status" value="1"/>
</dbReference>
<evidence type="ECO:0000313" key="7">
    <source>
        <dbReference type="Ensembl" id="ENSSMRP00000006332.1"/>
    </source>
</evidence>
<feature type="transmembrane region" description="Helical" evidence="5">
    <location>
        <begin position="19"/>
        <end position="36"/>
    </location>
</feature>
<dbReference type="PANTHER" id="PTHR11407:SF63">
    <property type="entry name" value="LYSOZYME C"/>
    <property type="match status" value="1"/>
</dbReference>